<feature type="domain" description="AB hydrolase-1" evidence="14">
    <location>
        <begin position="311"/>
        <end position="400"/>
    </location>
</feature>
<dbReference type="InterPro" id="IPR000073">
    <property type="entry name" value="AB_hydrolase_1"/>
</dbReference>
<proteinExistence type="predicted"/>
<dbReference type="FunFam" id="3.60.20.10:FF:000008">
    <property type="entry name" value="Proteasome subunit beta type-4"/>
    <property type="match status" value="1"/>
</dbReference>
<dbReference type="Pfam" id="PF00227">
    <property type="entry name" value="Proteasome"/>
    <property type="match status" value="1"/>
</dbReference>
<dbReference type="InterPro" id="IPR035206">
    <property type="entry name" value="Proteasome_beta2"/>
</dbReference>
<dbReference type="Proteomes" id="UP000494165">
    <property type="component" value="Unassembled WGS sequence"/>
</dbReference>
<dbReference type="InterPro" id="IPR029055">
    <property type="entry name" value="Ntn_hydrolases_N"/>
</dbReference>
<dbReference type="GO" id="GO:0005839">
    <property type="term" value="C:proteasome core complex"/>
    <property type="evidence" value="ECO:0007669"/>
    <property type="project" value="InterPro"/>
</dbReference>
<comment type="caution">
    <text evidence="15">The sequence shown here is derived from an EMBL/GenBank/DDBJ whole genome shotgun (WGS) entry which is preliminary data.</text>
</comment>
<keyword evidence="13" id="KW-0812">Transmembrane</keyword>
<dbReference type="PANTHER" id="PTHR12277:SF81">
    <property type="entry name" value="PROTEIN ABHD13"/>
    <property type="match status" value="1"/>
</dbReference>
<accession>A0A8S1C8H0</accession>
<dbReference type="InterPro" id="IPR023333">
    <property type="entry name" value="Proteasome_suB-type"/>
</dbReference>
<reference evidence="15 16" key="1">
    <citation type="submission" date="2020-04" db="EMBL/GenBank/DDBJ databases">
        <authorList>
            <person name="Alioto T."/>
            <person name="Alioto T."/>
            <person name="Gomez Garrido J."/>
        </authorList>
    </citation>
    <scope>NUCLEOTIDE SEQUENCE [LARGE SCALE GENOMIC DNA]</scope>
</reference>
<feature type="region of interest" description="Disordered" evidence="12">
    <location>
        <begin position="523"/>
        <end position="542"/>
    </location>
</feature>
<comment type="function">
    <text evidence="6">Non-catalytic component of the proteasome, a multicatalytic proteinase complex which is characterized by its ability to cleave peptides with Arg, Phe, Tyr, Leu, and Glu adjacent to the leaving group at neutral or slightly basic pH. The proteasome has an ATP-dependent proteolytic activity.</text>
</comment>
<evidence type="ECO:0000256" key="8">
    <source>
        <dbReference type="ARBA" id="ARBA00039808"/>
    </source>
</evidence>
<evidence type="ECO:0000256" key="9">
    <source>
        <dbReference type="ARBA" id="ARBA00040125"/>
    </source>
</evidence>
<dbReference type="CDD" id="cd03758">
    <property type="entry name" value="proteasome_beta_type_2"/>
    <property type="match status" value="1"/>
</dbReference>
<feature type="compositionally biased region" description="Pro residues" evidence="12">
    <location>
        <begin position="531"/>
        <end position="542"/>
    </location>
</feature>
<feature type="transmembrane region" description="Helical" evidence="13">
    <location>
        <begin position="231"/>
        <end position="252"/>
    </location>
</feature>
<keyword evidence="3" id="KW-0963">Cytoplasm</keyword>
<name>A0A8S1C8H0_9INSE</name>
<dbReference type="InterPro" id="IPR016050">
    <property type="entry name" value="Proteasome_bsu_CS"/>
</dbReference>
<dbReference type="InterPro" id="IPR001353">
    <property type="entry name" value="Proteasome_sua/b"/>
</dbReference>
<evidence type="ECO:0000259" key="14">
    <source>
        <dbReference type="Pfam" id="PF00561"/>
    </source>
</evidence>
<evidence type="ECO:0000256" key="12">
    <source>
        <dbReference type="SAM" id="MobiDB-lite"/>
    </source>
</evidence>
<keyword evidence="5" id="KW-0539">Nucleus</keyword>
<keyword evidence="4" id="KW-0647">Proteasome</keyword>
<dbReference type="PROSITE" id="PS51476">
    <property type="entry name" value="PROTEASOME_BETA_2"/>
    <property type="match status" value="1"/>
</dbReference>
<evidence type="ECO:0000256" key="10">
    <source>
        <dbReference type="ARBA" id="ARBA00042701"/>
    </source>
</evidence>
<evidence type="ECO:0000256" key="2">
    <source>
        <dbReference type="ARBA" id="ARBA00011656"/>
    </source>
</evidence>
<keyword evidence="16" id="KW-1185">Reference proteome</keyword>
<dbReference type="GO" id="GO:0008474">
    <property type="term" value="F:palmitoyl-(protein) hydrolase activity"/>
    <property type="evidence" value="ECO:0007669"/>
    <property type="project" value="TreeGrafter"/>
</dbReference>
<comment type="subunit">
    <text evidence="7">The 26S proteasome consists of a 20S proteasome core and two 19S regulatory subunits. The 20S proteasome core is composed of 28 subunits that are arranged in four stacked rings, resulting in a barrel-shaped structure. The two end rings are each formed by seven alpha subunits, and the two central rings are each formed by seven beta subunits. The catalytic chamber with the active sites is on the inside of the barrel.</text>
</comment>
<protein>
    <recommendedName>
        <fullName evidence="8">Proteasome subunit beta type-2</fullName>
    </recommendedName>
    <alternativeName>
        <fullName evidence="10">Alpha/beta hydrolase domain-containing protein 13</fullName>
    </alternativeName>
    <alternativeName>
        <fullName evidence="9">Protein ABHD13</fullName>
    </alternativeName>
</protein>
<dbReference type="Gene3D" id="3.40.50.1820">
    <property type="entry name" value="alpha/beta hydrolase"/>
    <property type="match status" value="1"/>
</dbReference>
<dbReference type="GO" id="GO:0016020">
    <property type="term" value="C:membrane"/>
    <property type="evidence" value="ECO:0007669"/>
    <property type="project" value="TreeGrafter"/>
</dbReference>
<dbReference type="PANTHER" id="PTHR12277">
    <property type="entry name" value="ALPHA/BETA HYDROLASE DOMAIN-CONTAINING PROTEIN"/>
    <property type="match status" value="1"/>
</dbReference>
<dbReference type="GO" id="GO:0005634">
    <property type="term" value="C:nucleus"/>
    <property type="evidence" value="ECO:0007669"/>
    <property type="project" value="UniProtKB-SubCell"/>
</dbReference>
<dbReference type="OrthoDB" id="10249433at2759"/>
<keyword evidence="13" id="KW-0472">Membrane</keyword>
<feature type="transmembrane region" description="Helical" evidence="13">
    <location>
        <begin position="204"/>
        <end position="225"/>
    </location>
</feature>
<evidence type="ECO:0000256" key="7">
    <source>
        <dbReference type="ARBA" id="ARBA00026071"/>
    </source>
</evidence>
<dbReference type="SUPFAM" id="SSF56235">
    <property type="entry name" value="N-terminal nucleophile aminohydrolases (Ntn hydrolases)"/>
    <property type="match status" value="1"/>
</dbReference>
<evidence type="ECO:0000256" key="1">
    <source>
        <dbReference type="ARBA" id="ARBA00004123"/>
    </source>
</evidence>
<dbReference type="Pfam" id="PF00561">
    <property type="entry name" value="Abhydrolase_1"/>
    <property type="match status" value="1"/>
</dbReference>
<keyword evidence="13" id="KW-1133">Transmembrane helix</keyword>
<dbReference type="AlphaFoldDB" id="A0A8S1C8H0"/>
<evidence type="ECO:0000256" key="6">
    <source>
        <dbReference type="ARBA" id="ARBA00024953"/>
    </source>
</evidence>
<dbReference type="Gene3D" id="3.60.20.10">
    <property type="entry name" value="Glutamine Phosphoribosylpyrophosphate, subunit 1, domain 1"/>
    <property type="match status" value="1"/>
</dbReference>
<evidence type="ECO:0000313" key="15">
    <source>
        <dbReference type="EMBL" id="CAB3364264.1"/>
    </source>
</evidence>
<dbReference type="EMBL" id="CADEPI010000015">
    <property type="protein sequence ID" value="CAB3364264.1"/>
    <property type="molecule type" value="Genomic_DNA"/>
</dbReference>
<evidence type="ECO:0000256" key="13">
    <source>
        <dbReference type="SAM" id="Phobius"/>
    </source>
</evidence>
<dbReference type="PROSITE" id="PS00854">
    <property type="entry name" value="PROTEASOME_BETA_1"/>
    <property type="match status" value="1"/>
</dbReference>
<evidence type="ECO:0000256" key="3">
    <source>
        <dbReference type="ARBA" id="ARBA00022490"/>
    </source>
</evidence>
<dbReference type="GO" id="GO:0010498">
    <property type="term" value="P:proteasomal protein catabolic process"/>
    <property type="evidence" value="ECO:0007669"/>
    <property type="project" value="InterPro"/>
</dbReference>
<organism evidence="15 16">
    <name type="scientific">Cloeon dipterum</name>
    <dbReference type="NCBI Taxonomy" id="197152"/>
    <lineage>
        <taxon>Eukaryota</taxon>
        <taxon>Metazoa</taxon>
        <taxon>Ecdysozoa</taxon>
        <taxon>Arthropoda</taxon>
        <taxon>Hexapoda</taxon>
        <taxon>Insecta</taxon>
        <taxon>Pterygota</taxon>
        <taxon>Palaeoptera</taxon>
        <taxon>Ephemeroptera</taxon>
        <taxon>Pisciforma</taxon>
        <taxon>Baetidae</taxon>
        <taxon>Cloeon</taxon>
    </lineage>
</organism>
<comment type="function">
    <text evidence="11">Non-catalytic component of the 20S core proteasome complex involved in the proteolytic degradation of most intracellular proteins. This complex plays numerous essential roles within the cell by associating with different regulatory particles. Associated with two 19S regulatory particles, forms the 26S proteasome and thus participates in the ATP-dependent degradation of ubiquitinated proteins. The 26S proteasome plays a key role in the maintenance of protein homeostasis by removing misfolded or damaged proteins that could impair cellular functions, and by removing proteins whose functions are no longer required. Associated with the PA200 or PA28, the 20S proteasome mediates ubiquitin-independent protein degradation. This type of proteolysis is required in several pathways including spermatogenesis (20S-PA200 complex) or generation of a subset of MHC class I-presented antigenic peptides (20S-PA28 complex).</text>
</comment>
<sequence length="542" mass="60738">MECLIGIAFKDYVLIAADMTNAHSILVMKNDESKLFKLSSQVVMAVSGESGDTTQFAEYIAKNMQLYKMRNSYELSPQSIATYTRKNLADSLRSRSPYMVNLLIGGYDKDEGAQLYFMDYLASMVKVPFAAHGYGGYFSLSIMDRLYKPDLPKEEGYKVMVECVKECHRRLIVNLPNFKVQMIDANVHYQASEMARLMMLKAAVLLRLLGKVAMGCWAWSSSMLLGCVLLYWVYGGFFAFLLLCIAITGILYHAEDHLLFHPEQPSHSRVFVPVPSMFGLPYENLFIRSLDGTLLHMFFIRQQPQKATTAPTILFLHGNAGNMGHRLHNALGLYHQLGCNILLVDYRGYGMSQGSPSEEGLYLDAQAALYYLSSRKDINHNEIIVFGRSLGGAVAIDLVCRVDCAPKIWCAIIENSFTSIPDMAHILLGSRIIKSLPLFCYKNKFPSYDKAPCMARPALFISGLADTLVPPRMMTTLSQRCGSIHKQLLCFETGSHNETWTCHGYYHAISTFLNDLRERNNGPVAQAPLPASRPPVPDQASL</sequence>
<evidence type="ECO:0000256" key="5">
    <source>
        <dbReference type="ARBA" id="ARBA00023242"/>
    </source>
</evidence>
<evidence type="ECO:0000256" key="11">
    <source>
        <dbReference type="ARBA" id="ARBA00049625"/>
    </source>
</evidence>
<comment type="subunit">
    <text evidence="2">The 26S proteasome consists of a 20S proteasome core and two 19S regulatory subunits. The 20S proteasome core is a barrel-shaped complex made of 28 subunits that are arranged in four stacked rings. The two outer rings are each formed by seven alpha subunits, and the two inner rings are formed by seven beta subunits. The proteolytic activity is exerted by three beta-subunits PSMB5, PSMB6 and PSMB7.</text>
</comment>
<evidence type="ECO:0000256" key="4">
    <source>
        <dbReference type="ARBA" id="ARBA00022942"/>
    </source>
</evidence>
<gene>
    <name evidence="15" type="ORF">CLODIP_2_CD14481</name>
</gene>
<dbReference type="SUPFAM" id="SSF53474">
    <property type="entry name" value="alpha/beta-Hydrolases"/>
    <property type="match status" value="1"/>
</dbReference>
<evidence type="ECO:0000313" key="16">
    <source>
        <dbReference type="Proteomes" id="UP000494165"/>
    </source>
</evidence>
<comment type="subcellular location">
    <subcellularLocation>
        <location evidence="1">Nucleus</location>
    </subcellularLocation>
</comment>
<dbReference type="InterPro" id="IPR029058">
    <property type="entry name" value="AB_hydrolase_fold"/>
</dbReference>